<dbReference type="InParanoid" id="K0IKB0"/>
<gene>
    <name evidence="2" type="ordered locus">Ngar_c18490</name>
</gene>
<dbReference type="SUPFAM" id="SSF49503">
    <property type="entry name" value="Cupredoxins"/>
    <property type="match status" value="1"/>
</dbReference>
<proteinExistence type="predicted"/>
<dbReference type="InterPro" id="IPR028096">
    <property type="entry name" value="EfeO_Cupredoxin"/>
</dbReference>
<dbReference type="EMBL" id="CP002408">
    <property type="protein sequence ID" value="AFU58782.1"/>
    <property type="molecule type" value="Genomic_DNA"/>
</dbReference>
<dbReference type="GeneID" id="13795712"/>
<evidence type="ECO:0000313" key="3">
    <source>
        <dbReference type="Proteomes" id="UP000008037"/>
    </source>
</evidence>
<protein>
    <recommendedName>
        <fullName evidence="1">EfeO-type cupredoxin-like domain-containing protein</fullName>
    </recommendedName>
</protein>
<feature type="domain" description="EfeO-type cupredoxin-like" evidence="1">
    <location>
        <begin position="54"/>
        <end position="129"/>
    </location>
</feature>
<name>K0IKB0_NITGG</name>
<dbReference type="OrthoDB" id="8698at2157"/>
<organism evidence="2 3">
    <name type="scientific">Nitrososphaera gargensis (strain Ga9.2)</name>
    <dbReference type="NCBI Taxonomy" id="1237085"/>
    <lineage>
        <taxon>Archaea</taxon>
        <taxon>Nitrososphaerota</taxon>
        <taxon>Nitrososphaeria</taxon>
        <taxon>Nitrososphaerales</taxon>
        <taxon>Nitrososphaeraceae</taxon>
        <taxon>Nitrososphaera</taxon>
    </lineage>
</organism>
<accession>K0IKB0</accession>
<dbReference type="InterPro" id="IPR008972">
    <property type="entry name" value="Cupredoxin"/>
</dbReference>
<keyword evidence="3" id="KW-1185">Reference proteome</keyword>
<dbReference type="BioCyc" id="CNIT1237085:G1324-1847-MONOMER"/>
<reference evidence="2 3" key="1">
    <citation type="journal article" date="2012" name="Environ. Microbiol.">
        <title>The genome of the ammonia-oxidizing Candidatus Nitrososphaera gargensis: insights into metabolic versatility and environmental adaptations.</title>
        <authorList>
            <person name="Spang A."/>
            <person name="Poehlein A."/>
            <person name="Offre P."/>
            <person name="Zumbragel S."/>
            <person name="Haider S."/>
            <person name="Rychlik N."/>
            <person name="Nowka B."/>
            <person name="Schmeisser C."/>
            <person name="Lebedeva E.V."/>
            <person name="Rattei T."/>
            <person name="Bohm C."/>
            <person name="Schmid M."/>
            <person name="Galushko A."/>
            <person name="Hatzenpichler R."/>
            <person name="Weinmaier T."/>
            <person name="Daniel R."/>
            <person name="Schleper C."/>
            <person name="Spieck E."/>
            <person name="Streit W."/>
            <person name="Wagner M."/>
        </authorList>
    </citation>
    <scope>NUCLEOTIDE SEQUENCE [LARGE SCALE GENOMIC DNA]</scope>
    <source>
        <strain evidence="3">Ga9.2</strain>
    </source>
</reference>
<evidence type="ECO:0000313" key="2">
    <source>
        <dbReference type="EMBL" id="AFU58782.1"/>
    </source>
</evidence>
<evidence type="ECO:0000259" key="1">
    <source>
        <dbReference type="Pfam" id="PF13473"/>
    </source>
</evidence>
<sequence length="130" mass="14291">MRNNIIAIVAISFLTMGALWGIGNLLNPPPEVELPVEDILLIAQRSTFNGTNPDIHVAVNVPTKLVVRNDDVVTHDLRVDEAENGGITPINTAPLRGGQDFLTAIVAAEPGTYEYYCWYHPEMRGRIIAQ</sequence>
<dbReference type="Gene3D" id="2.60.40.420">
    <property type="entry name" value="Cupredoxins - blue copper proteins"/>
    <property type="match status" value="1"/>
</dbReference>
<dbReference type="HOGENOM" id="CLU_1933325_0_0_2"/>
<dbReference type="AlphaFoldDB" id="K0IKB0"/>
<dbReference type="KEGG" id="nga:Ngar_c18490"/>
<dbReference type="Proteomes" id="UP000008037">
    <property type="component" value="Chromosome"/>
</dbReference>
<dbReference type="Pfam" id="PF13473">
    <property type="entry name" value="Cupredoxin_1"/>
    <property type="match status" value="1"/>
</dbReference>
<dbReference type="RefSeq" id="WP_015019319.1">
    <property type="nucleotide sequence ID" value="NC_018719.1"/>
</dbReference>